<evidence type="ECO:0000313" key="4">
    <source>
        <dbReference type="Proteomes" id="UP000002431"/>
    </source>
</evidence>
<organism evidence="3 4">
    <name type="scientific">Deinococcus geothermalis (strain DSM 11300 / CIP 105573 / AG-3a)</name>
    <dbReference type="NCBI Taxonomy" id="319795"/>
    <lineage>
        <taxon>Bacteria</taxon>
        <taxon>Thermotogati</taxon>
        <taxon>Deinococcota</taxon>
        <taxon>Deinococci</taxon>
        <taxon>Deinococcales</taxon>
        <taxon>Deinococcaceae</taxon>
        <taxon>Deinococcus</taxon>
    </lineage>
</organism>
<dbReference type="GO" id="GO:0016740">
    <property type="term" value="F:transferase activity"/>
    <property type="evidence" value="ECO:0007669"/>
    <property type="project" value="UniProtKB-KW"/>
</dbReference>
<dbReference type="Pfam" id="PF00483">
    <property type="entry name" value="NTP_transferase"/>
    <property type="match status" value="1"/>
</dbReference>
<dbReference type="PANTHER" id="PTHR42883">
    <property type="entry name" value="GLUCOSE-1-PHOSPHATE THYMIDYLTRANSFERASE"/>
    <property type="match status" value="1"/>
</dbReference>
<dbReference type="STRING" id="319795.Dgeo_0192"/>
<dbReference type="AlphaFoldDB" id="Q1J1Y9"/>
<dbReference type="KEGG" id="dge:Dgeo_0192"/>
<dbReference type="SUPFAM" id="SSF53448">
    <property type="entry name" value="Nucleotide-diphospho-sugar transferases"/>
    <property type="match status" value="1"/>
</dbReference>
<name>Q1J1Y9_DEIGD</name>
<sequence length="365" mass="37728">MTSAPPLPSLTDVPLYSVHPMKGVILAAGRGSRLFPVSAGRPKHAVPIAGVPIIAWAVRAVREAGVEEVAVVTSSNNEAALREATRDEGPLTFLRQEEPRGTGDAVLAARAFLEGSPALLYLGDNLFADPLTPLTEALQDADAALGVKQVPDPSAYGVAAVRDNLLTNLDEKPAAPASDLAACGVFAFHPHVLEEVARLEPSVRGEIEFPQALLRVIAAGGRVRAVTFPGFWSDAGTPADLLSASAHFLSKLAPRVDGEVRRSSLSGPVVIEAGATVEDSLLVGPVLIGAGASVRGSTVGPNVSVGPQARLEGATLSDTLIDEAATVRSPTRPLVRTVVGRRATITAPSASGLQIVVGDYSVVRV</sequence>
<feature type="domain" description="Nucleotidyl transferase" evidence="1">
    <location>
        <begin position="22"/>
        <end position="249"/>
    </location>
</feature>
<dbReference type="Gene3D" id="3.90.550.10">
    <property type="entry name" value="Spore Coat Polysaccharide Biosynthesis Protein SpsA, Chain A"/>
    <property type="match status" value="1"/>
</dbReference>
<dbReference type="InterPro" id="IPR056818">
    <property type="entry name" value="GlmU/GlgC-like_hexapep"/>
</dbReference>
<keyword evidence="3" id="KW-0808">Transferase</keyword>
<evidence type="ECO:0000259" key="1">
    <source>
        <dbReference type="Pfam" id="PF00483"/>
    </source>
</evidence>
<dbReference type="InterPro" id="IPR005835">
    <property type="entry name" value="NTP_transferase_dom"/>
</dbReference>
<dbReference type="Gene3D" id="2.160.10.10">
    <property type="entry name" value="Hexapeptide repeat proteins"/>
    <property type="match status" value="1"/>
</dbReference>
<feature type="domain" description="Glucose-1-phosphate adenylyltransferase/Bifunctional protein GlmU-like C-terminal hexapeptide" evidence="2">
    <location>
        <begin position="255"/>
        <end position="316"/>
    </location>
</feature>
<dbReference type="InterPro" id="IPR029044">
    <property type="entry name" value="Nucleotide-diphossugar_trans"/>
</dbReference>
<dbReference type="EMBL" id="CP000359">
    <property type="protein sequence ID" value="ABF44495.1"/>
    <property type="molecule type" value="Genomic_DNA"/>
</dbReference>
<reference evidence="3" key="1">
    <citation type="submission" date="2006-04" db="EMBL/GenBank/DDBJ databases">
        <title>Complete sequence of chromosome of Deinococcus geothermalis DSM 11300.</title>
        <authorList>
            <consortium name="US DOE Joint Genome Institute"/>
            <person name="Copeland A."/>
            <person name="Lucas S."/>
            <person name="Lapidus A."/>
            <person name="Barry K."/>
            <person name="Detter J.C."/>
            <person name="Glavina del Rio T."/>
            <person name="Hammon N."/>
            <person name="Israni S."/>
            <person name="Dalin E."/>
            <person name="Tice H."/>
            <person name="Pitluck S."/>
            <person name="Brettin T."/>
            <person name="Bruce D."/>
            <person name="Han C."/>
            <person name="Tapia R."/>
            <person name="Saunders E."/>
            <person name="Gilna P."/>
            <person name="Schmutz J."/>
            <person name="Larimer F."/>
            <person name="Land M."/>
            <person name="Hauser L."/>
            <person name="Kyrpides N."/>
            <person name="Kim E."/>
            <person name="Daly M.J."/>
            <person name="Fredrickson J.K."/>
            <person name="Makarova K.S."/>
            <person name="Gaidamakova E.K."/>
            <person name="Zhai M."/>
            <person name="Richardson P."/>
        </authorList>
    </citation>
    <scope>NUCLEOTIDE SEQUENCE</scope>
    <source>
        <strain evidence="3">DSM 11300</strain>
    </source>
</reference>
<protein>
    <submittedName>
        <fullName evidence="3">Nucleotidyl transferase</fullName>
    </submittedName>
</protein>
<keyword evidence="4" id="KW-1185">Reference proteome</keyword>
<dbReference type="InterPro" id="IPR005908">
    <property type="entry name" value="G1P_thy_trans_l"/>
</dbReference>
<accession>Q1J1Y9</accession>
<dbReference type="Pfam" id="PF24894">
    <property type="entry name" value="Hexapep_GlmU"/>
    <property type="match status" value="1"/>
</dbReference>
<proteinExistence type="predicted"/>
<dbReference type="PANTHER" id="PTHR42883:SF2">
    <property type="entry name" value="THYMIDYLYLTRANSFERASE"/>
    <property type="match status" value="1"/>
</dbReference>
<dbReference type="CDD" id="cd04189">
    <property type="entry name" value="G1P_TT_long"/>
    <property type="match status" value="1"/>
</dbReference>
<evidence type="ECO:0000259" key="2">
    <source>
        <dbReference type="Pfam" id="PF24894"/>
    </source>
</evidence>
<gene>
    <name evidence="3" type="ordered locus">Dgeo_0192</name>
</gene>
<dbReference type="eggNOG" id="COG1209">
    <property type="taxonomic scope" value="Bacteria"/>
</dbReference>
<dbReference type="Proteomes" id="UP000002431">
    <property type="component" value="Chromosome"/>
</dbReference>
<dbReference type="HOGENOM" id="CLU_029499_0_1_0"/>
<evidence type="ECO:0000313" key="3">
    <source>
        <dbReference type="EMBL" id="ABF44495.1"/>
    </source>
</evidence>